<dbReference type="AlphaFoldDB" id="A0A0K9FBC3"/>
<dbReference type="EMBL" id="LFXJ01000005">
    <property type="protein sequence ID" value="KMY31517.1"/>
    <property type="molecule type" value="Genomic_DNA"/>
</dbReference>
<sequence>MISVPTGRFYRCRFAFAQYTGPQGSIGLTGVKGDKGNPFVYIDLTSSQLALLKGEKEIPVL</sequence>
<comment type="caution">
    <text evidence="1">The sequence shown here is derived from an EMBL/GenBank/DDBJ whole genome shotgun (WGS) entry which is preliminary data.</text>
</comment>
<accession>A0A0K9FBC3</accession>
<dbReference type="PATRIC" id="fig|582475.4.peg.347"/>
<dbReference type="Proteomes" id="UP000037326">
    <property type="component" value="Unassembled WGS sequence"/>
</dbReference>
<evidence type="ECO:0000313" key="2">
    <source>
        <dbReference type="Proteomes" id="UP000037326"/>
    </source>
</evidence>
<organism evidence="1 2">
    <name type="scientific">Lysinibacillus xylanilyticus</name>
    <dbReference type="NCBI Taxonomy" id="582475"/>
    <lineage>
        <taxon>Bacteria</taxon>
        <taxon>Bacillati</taxon>
        <taxon>Bacillota</taxon>
        <taxon>Bacilli</taxon>
        <taxon>Bacillales</taxon>
        <taxon>Bacillaceae</taxon>
        <taxon>Lysinibacillus</taxon>
    </lineage>
</organism>
<reference evidence="2" key="1">
    <citation type="submission" date="2015-07" db="EMBL/GenBank/DDBJ databases">
        <authorList>
            <person name="Liu B."/>
            <person name="Wang J."/>
            <person name="Zhu Y."/>
            <person name="Liu G."/>
            <person name="Chen Q."/>
            <person name="Lan J."/>
            <person name="Che J."/>
            <person name="Ge C."/>
            <person name="Shi H."/>
            <person name="Pan Z."/>
            <person name="Liu X."/>
        </authorList>
    </citation>
    <scope>NUCLEOTIDE SEQUENCE [LARGE SCALE GENOMIC DNA]</scope>
    <source>
        <strain evidence="2">DSM 23493</strain>
    </source>
</reference>
<protein>
    <submittedName>
        <fullName evidence="1">Uncharacterized protein</fullName>
    </submittedName>
</protein>
<proteinExistence type="predicted"/>
<gene>
    <name evidence="1" type="ORF">ACZ11_04615</name>
</gene>
<evidence type="ECO:0000313" key="1">
    <source>
        <dbReference type="EMBL" id="KMY31517.1"/>
    </source>
</evidence>
<name>A0A0K9FBC3_9BACI</name>